<dbReference type="EMBL" id="RJKX01000011">
    <property type="protein sequence ID" value="ROQ01970.1"/>
    <property type="molecule type" value="Genomic_DNA"/>
</dbReference>
<feature type="signal peptide" evidence="2">
    <location>
        <begin position="1"/>
        <end position="21"/>
    </location>
</feature>
<dbReference type="Gene3D" id="3.40.190.170">
    <property type="entry name" value="Bacterial extracellular solute-binding protein, family 7"/>
    <property type="match status" value="1"/>
</dbReference>
<reference evidence="3 4" key="1">
    <citation type="submission" date="2018-11" db="EMBL/GenBank/DDBJ databases">
        <title>Genomic Encyclopedia of Type Strains, Phase IV (KMG-IV): sequencing the most valuable type-strain genomes for metagenomic binning, comparative biology and taxonomic classification.</title>
        <authorList>
            <person name="Goeker M."/>
        </authorList>
    </citation>
    <scope>NUCLEOTIDE SEQUENCE [LARGE SCALE GENOMIC DNA]</scope>
    <source>
        <strain evidence="3 4">DSM 5900</strain>
    </source>
</reference>
<evidence type="ECO:0000256" key="1">
    <source>
        <dbReference type="ARBA" id="ARBA00022729"/>
    </source>
</evidence>
<dbReference type="PANTHER" id="PTHR33376">
    <property type="match status" value="1"/>
</dbReference>
<dbReference type="Pfam" id="PF03480">
    <property type="entry name" value="DctP"/>
    <property type="match status" value="1"/>
</dbReference>
<gene>
    <name evidence="3" type="ORF">EDC65_1157</name>
</gene>
<feature type="chain" id="PRO_5018211787" evidence="2">
    <location>
        <begin position="22"/>
        <end position="343"/>
    </location>
</feature>
<organism evidence="3 4">
    <name type="scientific">Stella humosa</name>
    <dbReference type="NCBI Taxonomy" id="94"/>
    <lineage>
        <taxon>Bacteria</taxon>
        <taxon>Pseudomonadati</taxon>
        <taxon>Pseudomonadota</taxon>
        <taxon>Alphaproteobacteria</taxon>
        <taxon>Rhodospirillales</taxon>
        <taxon>Stellaceae</taxon>
        <taxon>Stella</taxon>
    </lineage>
</organism>
<dbReference type="PANTHER" id="PTHR33376:SF5">
    <property type="entry name" value="EXTRACYTOPLASMIC SOLUTE RECEPTOR PROTEIN"/>
    <property type="match status" value="1"/>
</dbReference>
<dbReference type="AlphaFoldDB" id="A0A3N1MH60"/>
<accession>A0A3N1MH60</accession>
<dbReference type="InterPro" id="IPR018389">
    <property type="entry name" value="DctP_fam"/>
</dbReference>
<name>A0A3N1MH60_9PROT</name>
<dbReference type="NCBIfam" id="NF037995">
    <property type="entry name" value="TRAP_S1"/>
    <property type="match status" value="1"/>
</dbReference>
<dbReference type="CDD" id="cd13604">
    <property type="entry name" value="PBP2_TRAP_ketoacid_lactate_like"/>
    <property type="match status" value="1"/>
</dbReference>
<dbReference type="Gene3D" id="3.40.190.10">
    <property type="entry name" value="Periplasmic binding protein-like II"/>
    <property type="match status" value="1"/>
</dbReference>
<evidence type="ECO:0000313" key="3">
    <source>
        <dbReference type="EMBL" id="ROQ01970.1"/>
    </source>
</evidence>
<dbReference type="InterPro" id="IPR006311">
    <property type="entry name" value="TAT_signal"/>
</dbReference>
<comment type="caution">
    <text evidence="3">The sequence shown here is derived from an EMBL/GenBank/DDBJ whole genome shotgun (WGS) entry which is preliminary data.</text>
</comment>
<sequence>MLSRRKFGTFAGAAAVTTAAAATPARAQQATKWKMQSMWQAGTINQKVFEDFCVRVKAMSNNRLDIEALAVGTIVAYTETVDAMQNGILDAHQSGGPYFSGKEPALALIGDLNGGYDNPYQMQMWFEYGGGLELAREIYKKFDIHYVGPVWWGVESVPAKKPLRTLADFKGIKMRVPEGLGAEVWRRAGAGVVTLPGSEVYTALERGVIEAADWGTLGMNQDLGYHKIAGFPLYPGFHSMPSAEVAVALPKWNALSKDVQVMLEVATRDFARDMIQRVAVEDYKAAEAAKAQGVELINWSAEERKKFRALAQAAWADWSKKSPMAKRVYDSQLAFLKRLQLLD</sequence>
<keyword evidence="1 2" id="KW-0732">Signal</keyword>
<dbReference type="OrthoDB" id="9769667at2"/>
<dbReference type="GO" id="GO:0055085">
    <property type="term" value="P:transmembrane transport"/>
    <property type="evidence" value="ECO:0007669"/>
    <property type="project" value="InterPro"/>
</dbReference>
<dbReference type="Proteomes" id="UP000278222">
    <property type="component" value="Unassembled WGS sequence"/>
</dbReference>
<dbReference type="PROSITE" id="PS51318">
    <property type="entry name" value="TAT"/>
    <property type="match status" value="1"/>
</dbReference>
<dbReference type="InterPro" id="IPR038404">
    <property type="entry name" value="TRAP_DctP_sf"/>
</dbReference>
<evidence type="ECO:0000313" key="4">
    <source>
        <dbReference type="Proteomes" id="UP000278222"/>
    </source>
</evidence>
<dbReference type="RefSeq" id="WP_123688676.1">
    <property type="nucleotide sequence ID" value="NZ_AP019700.1"/>
</dbReference>
<evidence type="ECO:0000256" key="2">
    <source>
        <dbReference type="SAM" id="SignalP"/>
    </source>
</evidence>
<protein>
    <submittedName>
        <fullName evidence="3">TRAP-type mannitol/chloroaromatic compound transport system substrate-binding protein</fullName>
    </submittedName>
</protein>
<proteinExistence type="predicted"/>
<keyword evidence="4" id="KW-1185">Reference proteome</keyword>